<feature type="signal peptide" evidence="1">
    <location>
        <begin position="1"/>
        <end position="20"/>
    </location>
</feature>
<reference evidence="2 3" key="1">
    <citation type="submission" date="2023-05" db="EMBL/GenBank/DDBJ databases">
        <title>B98-5 Cell Line De Novo Hybrid Assembly: An Optical Mapping Approach.</title>
        <authorList>
            <person name="Kananen K."/>
            <person name="Auerbach J.A."/>
            <person name="Kautto E."/>
            <person name="Blachly J.S."/>
        </authorList>
    </citation>
    <scope>NUCLEOTIDE SEQUENCE [LARGE SCALE GENOMIC DNA]</scope>
    <source>
        <strain evidence="2">B95-8</strain>
        <tissue evidence="2">Cell line</tissue>
    </source>
</reference>
<dbReference type="EMBL" id="JASSZA010000005">
    <property type="protein sequence ID" value="KAK2110479.1"/>
    <property type="molecule type" value="Genomic_DNA"/>
</dbReference>
<organism evidence="2 3">
    <name type="scientific">Saguinus oedipus</name>
    <name type="common">Cotton-top tamarin</name>
    <name type="synonym">Oedipomidas oedipus</name>
    <dbReference type="NCBI Taxonomy" id="9490"/>
    <lineage>
        <taxon>Eukaryota</taxon>
        <taxon>Metazoa</taxon>
        <taxon>Chordata</taxon>
        <taxon>Craniata</taxon>
        <taxon>Vertebrata</taxon>
        <taxon>Euteleostomi</taxon>
        <taxon>Mammalia</taxon>
        <taxon>Eutheria</taxon>
        <taxon>Euarchontoglires</taxon>
        <taxon>Primates</taxon>
        <taxon>Haplorrhini</taxon>
        <taxon>Platyrrhini</taxon>
        <taxon>Cebidae</taxon>
        <taxon>Callitrichinae</taxon>
        <taxon>Saguinus</taxon>
    </lineage>
</organism>
<evidence type="ECO:0000313" key="2">
    <source>
        <dbReference type="EMBL" id="KAK2110479.1"/>
    </source>
</evidence>
<evidence type="ECO:0000256" key="1">
    <source>
        <dbReference type="SAM" id="SignalP"/>
    </source>
</evidence>
<protein>
    <submittedName>
        <fullName evidence="2">Uncharacterized protein</fullName>
    </submittedName>
</protein>
<sequence length="115" mass="12402">MVNFCLGISGLASFLSLQRAALPSRSSRHQSVGEPVPFAVQEVLLCQGDDKTAAPATEVTLATSGAPPLETFWSVGDKNSSENVVSSRFPSFPWEPQSRAVSDQPSWIFLGMLLY</sequence>
<proteinExistence type="predicted"/>
<gene>
    <name evidence="2" type="ORF">P7K49_010225</name>
</gene>
<accession>A0ABQ9VM97</accession>
<comment type="caution">
    <text evidence="2">The sequence shown here is derived from an EMBL/GenBank/DDBJ whole genome shotgun (WGS) entry which is preliminary data.</text>
</comment>
<evidence type="ECO:0000313" key="3">
    <source>
        <dbReference type="Proteomes" id="UP001266305"/>
    </source>
</evidence>
<name>A0ABQ9VM97_SAGOE</name>
<feature type="chain" id="PRO_5046818572" evidence="1">
    <location>
        <begin position="21"/>
        <end position="115"/>
    </location>
</feature>
<keyword evidence="1" id="KW-0732">Signal</keyword>
<dbReference type="Proteomes" id="UP001266305">
    <property type="component" value="Unassembled WGS sequence"/>
</dbReference>
<keyword evidence="3" id="KW-1185">Reference proteome</keyword>